<dbReference type="PROSITE" id="PS50835">
    <property type="entry name" value="IG_LIKE"/>
    <property type="match status" value="1"/>
</dbReference>
<evidence type="ECO:0000313" key="4">
    <source>
        <dbReference type="Proteomes" id="UP000515145"/>
    </source>
</evidence>
<feature type="domain" description="Ig-like" evidence="3">
    <location>
        <begin position="254"/>
        <end position="337"/>
    </location>
</feature>
<keyword evidence="2" id="KW-0732">Signal</keyword>
<dbReference type="InterPro" id="IPR013783">
    <property type="entry name" value="Ig-like_fold"/>
</dbReference>
<evidence type="ECO:0000259" key="3">
    <source>
        <dbReference type="PROSITE" id="PS50835"/>
    </source>
</evidence>
<dbReference type="GeneID" id="114442046"/>
<dbReference type="SUPFAM" id="SSF48726">
    <property type="entry name" value="Immunoglobulin"/>
    <property type="match status" value="2"/>
</dbReference>
<sequence>MCAAGWPITLLLFRLFGSATSSPVSMYTPAPPLPSQILPPTPSPRRHPSGPPPSLSTPSPFSTVTSTESTESCLLTVYPSTLVVRFGDPVKANCSIQRSGFPLLGWEAPLGSPEPIMGHFLVWTVDNITMWRIKPVCYAVSDQQGNCFVSLPLTVYQPPKNVFISFVNQSGVLVTEHTLYTLQCTVQEVAPVANLIVTLYRGKTAVGQLQSNNDTEIPVTETFTWDVVFRKEDTGVHYWCEAKLELGPEGPQPPPVVTSQKFSVAVQFGPQLICPAKLPVREGESLKYEVMGNPPPTVTWFRDGKKVAQPANSSREMSGNYTIVAIGFQGKRICEVEVEVLAGSGTAHGGNGLFLLVALLTQIINWL</sequence>
<reference evidence="5" key="1">
    <citation type="submission" date="2025-08" db="UniProtKB">
        <authorList>
            <consortium name="RefSeq"/>
        </authorList>
    </citation>
    <scope>IDENTIFICATION</scope>
</reference>
<name>A0A6P7J328_9TELE</name>
<feature type="signal peptide" evidence="2">
    <location>
        <begin position="1"/>
        <end position="21"/>
    </location>
</feature>
<dbReference type="InterPro" id="IPR036179">
    <property type="entry name" value="Ig-like_dom_sf"/>
</dbReference>
<feature type="compositionally biased region" description="Pro residues" evidence="1">
    <location>
        <begin position="31"/>
        <end position="55"/>
    </location>
</feature>
<proteinExistence type="predicted"/>
<gene>
    <name evidence="5" type="primary">LOC114442046</name>
</gene>
<evidence type="ECO:0000256" key="2">
    <source>
        <dbReference type="SAM" id="SignalP"/>
    </source>
</evidence>
<dbReference type="FunCoup" id="A0A6P7J328">
    <property type="interactions" value="46"/>
</dbReference>
<feature type="chain" id="PRO_5028147075" evidence="2">
    <location>
        <begin position="22"/>
        <end position="367"/>
    </location>
</feature>
<dbReference type="InterPro" id="IPR007110">
    <property type="entry name" value="Ig-like_dom"/>
</dbReference>
<dbReference type="PANTHER" id="PTHR13771:SF9">
    <property type="entry name" value="INTERCELLULAR ADHESION MOLECULE 5"/>
    <property type="match status" value="1"/>
</dbReference>
<dbReference type="InParanoid" id="A0A6P7J328"/>
<dbReference type="AlphaFoldDB" id="A0A6P7J328"/>
<feature type="region of interest" description="Disordered" evidence="1">
    <location>
        <begin position="31"/>
        <end position="64"/>
    </location>
</feature>
<dbReference type="GO" id="GO:0005178">
    <property type="term" value="F:integrin binding"/>
    <property type="evidence" value="ECO:0007669"/>
    <property type="project" value="InterPro"/>
</dbReference>
<protein>
    <submittedName>
        <fullName evidence="5">Intercellular adhesion molecule 1-like</fullName>
    </submittedName>
</protein>
<dbReference type="Proteomes" id="UP000515145">
    <property type="component" value="Chromosome 1"/>
</dbReference>
<organism evidence="4 5">
    <name type="scientific">Parambassis ranga</name>
    <name type="common">Indian glassy fish</name>
    <dbReference type="NCBI Taxonomy" id="210632"/>
    <lineage>
        <taxon>Eukaryota</taxon>
        <taxon>Metazoa</taxon>
        <taxon>Chordata</taxon>
        <taxon>Craniata</taxon>
        <taxon>Vertebrata</taxon>
        <taxon>Euteleostomi</taxon>
        <taxon>Actinopterygii</taxon>
        <taxon>Neopterygii</taxon>
        <taxon>Teleostei</taxon>
        <taxon>Neoteleostei</taxon>
        <taxon>Acanthomorphata</taxon>
        <taxon>Ovalentaria</taxon>
        <taxon>Ambassidae</taxon>
        <taxon>Parambassis</taxon>
    </lineage>
</organism>
<evidence type="ECO:0000313" key="5">
    <source>
        <dbReference type="RefSeq" id="XP_028271119.1"/>
    </source>
</evidence>
<keyword evidence="4" id="KW-1185">Reference proteome</keyword>
<dbReference type="RefSeq" id="XP_028271119.1">
    <property type="nucleotide sequence ID" value="XM_028415318.1"/>
</dbReference>
<dbReference type="PANTHER" id="PTHR13771">
    <property type="entry name" value="INTERCELLULAR ADHESION MOLECULE"/>
    <property type="match status" value="1"/>
</dbReference>
<dbReference type="InterPro" id="IPR047012">
    <property type="entry name" value="ICAM_VCAM"/>
</dbReference>
<dbReference type="GO" id="GO:0007155">
    <property type="term" value="P:cell adhesion"/>
    <property type="evidence" value="ECO:0007669"/>
    <property type="project" value="InterPro"/>
</dbReference>
<evidence type="ECO:0000256" key="1">
    <source>
        <dbReference type="SAM" id="MobiDB-lite"/>
    </source>
</evidence>
<dbReference type="Gene3D" id="2.60.40.10">
    <property type="entry name" value="Immunoglobulins"/>
    <property type="match status" value="3"/>
</dbReference>
<accession>A0A6P7J328</accession>
<dbReference type="OrthoDB" id="5843397at2759"/>